<evidence type="ECO:0000256" key="3">
    <source>
        <dbReference type="SAM" id="MobiDB-lite"/>
    </source>
</evidence>
<dbReference type="SMART" id="SM00228">
    <property type="entry name" value="PDZ"/>
    <property type="match status" value="1"/>
</dbReference>
<dbReference type="Pfam" id="PF13180">
    <property type="entry name" value="PDZ_2"/>
    <property type="match status" value="1"/>
</dbReference>
<dbReference type="Gene3D" id="2.40.10.120">
    <property type="match status" value="1"/>
</dbReference>
<feature type="compositionally biased region" description="Pro residues" evidence="3">
    <location>
        <begin position="24"/>
        <end position="33"/>
    </location>
</feature>
<keyword evidence="4" id="KW-0812">Transmembrane</keyword>
<evidence type="ECO:0000256" key="4">
    <source>
        <dbReference type="SAM" id="Phobius"/>
    </source>
</evidence>
<evidence type="ECO:0000256" key="1">
    <source>
        <dbReference type="ARBA" id="ARBA00022670"/>
    </source>
</evidence>
<dbReference type="Pfam" id="PF13365">
    <property type="entry name" value="Trypsin_2"/>
    <property type="match status" value="1"/>
</dbReference>
<feature type="domain" description="PDZ" evidence="5">
    <location>
        <begin position="350"/>
        <end position="438"/>
    </location>
</feature>
<dbReference type="InterPro" id="IPR036034">
    <property type="entry name" value="PDZ_sf"/>
</dbReference>
<evidence type="ECO:0000259" key="5">
    <source>
        <dbReference type="PROSITE" id="PS50106"/>
    </source>
</evidence>
<dbReference type="AlphaFoldDB" id="A0A1C0ARR6"/>
<dbReference type="Gene3D" id="2.30.42.10">
    <property type="match status" value="1"/>
</dbReference>
<dbReference type="SUPFAM" id="SSF50494">
    <property type="entry name" value="Trypsin-like serine proteases"/>
    <property type="match status" value="1"/>
</dbReference>
<gene>
    <name evidence="6" type="ORF">BCR15_12315</name>
</gene>
<dbReference type="InterPro" id="IPR001940">
    <property type="entry name" value="Peptidase_S1C"/>
</dbReference>
<dbReference type="InterPro" id="IPR009003">
    <property type="entry name" value="Peptidase_S1_PA"/>
</dbReference>
<dbReference type="PANTHER" id="PTHR43343:SF3">
    <property type="entry name" value="PROTEASE DO-LIKE 8, CHLOROPLASTIC"/>
    <property type="match status" value="1"/>
</dbReference>
<keyword evidence="4" id="KW-1133">Transmembrane helix</keyword>
<evidence type="ECO:0000313" key="6">
    <source>
        <dbReference type="EMBL" id="OCL37036.1"/>
    </source>
</evidence>
<keyword evidence="4" id="KW-0472">Membrane</keyword>
<name>A0A1C0ARR6_9ACTN</name>
<keyword evidence="1" id="KW-0645">Protease</keyword>
<evidence type="ECO:0000313" key="7">
    <source>
        <dbReference type="Proteomes" id="UP000093501"/>
    </source>
</evidence>
<proteinExistence type="predicted"/>
<dbReference type="PANTHER" id="PTHR43343">
    <property type="entry name" value="PEPTIDASE S12"/>
    <property type="match status" value="1"/>
</dbReference>
<dbReference type="GO" id="GO:0004252">
    <property type="term" value="F:serine-type endopeptidase activity"/>
    <property type="evidence" value="ECO:0007669"/>
    <property type="project" value="InterPro"/>
</dbReference>
<dbReference type="InterPro" id="IPR001478">
    <property type="entry name" value="PDZ"/>
</dbReference>
<sequence length="452" mass="45376">MTNEQHPNPWSRDGWRAPDTWQPPAHPNAPAQPGPQSHPAQDQRTPYPQPTPQPESHVSASYGPPSPFGTPTPTTSAPRSRSRVAGLLAVAVLAAGVGGGAGFAASQWSGGLADSAASASASASTEATETQIVQADPNNPNWTEVAESAVQAVVAIQVQGQDGSAGQGSGVVIDADGHIVTNNHVVSGSGSNAQIVVLLDDTSYAAEVVGTDPSTDLAVIKLVDPPSKLTVMSIADESELQVGDPVMAIGNPLGLADTVTTGIVSALNRPVTTRAVSNTTIAQGRDDLVVTAAIQTNAAINPGNSGGALVNGEGQLVGVTSSIASLASSSSSQAGNIGLGFAIGAGQVKYVTEQLIEKGVAEHPQIGISASDVSRTGPLGAVVAEVVAGSPAEAGGLRAGDLITEVDGAPVSSTESLVALVRNGQVGREMTLSVVRDDEEIEITVTPVAAAR</sequence>
<accession>A0A1C0ARR6</accession>
<dbReference type="RefSeq" id="WP_068749752.1">
    <property type="nucleotide sequence ID" value="NZ_MBQD01000003.1"/>
</dbReference>
<comment type="caution">
    <text evidence="6">The sequence shown here is derived from an EMBL/GenBank/DDBJ whole genome shotgun (WGS) entry which is preliminary data.</text>
</comment>
<keyword evidence="7" id="KW-1185">Reference proteome</keyword>
<evidence type="ECO:0000256" key="2">
    <source>
        <dbReference type="ARBA" id="ARBA00022801"/>
    </source>
</evidence>
<dbReference type="InterPro" id="IPR051201">
    <property type="entry name" value="Chloro_Bact_Ser_Proteases"/>
</dbReference>
<feature type="region of interest" description="Disordered" evidence="3">
    <location>
        <begin position="1"/>
        <end position="80"/>
    </location>
</feature>
<organism evidence="6 7">
    <name type="scientific">Tessaracoccus lapidicaptus</name>
    <dbReference type="NCBI Taxonomy" id="1427523"/>
    <lineage>
        <taxon>Bacteria</taxon>
        <taxon>Bacillati</taxon>
        <taxon>Actinomycetota</taxon>
        <taxon>Actinomycetes</taxon>
        <taxon>Propionibacteriales</taxon>
        <taxon>Propionibacteriaceae</taxon>
        <taxon>Tessaracoccus</taxon>
    </lineage>
</organism>
<reference evidence="7" key="1">
    <citation type="submission" date="2016-07" db="EMBL/GenBank/DDBJ databases">
        <authorList>
            <person name="Florea S."/>
            <person name="Webb J.S."/>
            <person name="Jaromczyk J."/>
            <person name="Schardl C.L."/>
        </authorList>
    </citation>
    <scope>NUCLEOTIDE SEQUENCE [LARGE SCALE GENOMIC DNA]</scope>
    <source>
        <strain evidence="7">IPBSL-7</strain>
    </source>
</reference>
<keyword evidence="2" id="KW-0378">Hydrolase</keyword>
<dbReference type="Proteomes" id="UP000093501">
    <property type="component" value="Unassembled WGS sequence"/>
</dbReference>
<protein>
    <recommendedName>
        <fullName evidence="5">PDZ domain-containing protein</fullName>
    </recommendedName>
</protein>
<dbReference type="PRINTS" id="PR00834">
    <property type="entry name" value="PROTEASES2C"/>
</dbReference>
<dbReference type="SUPFAM" id="SSF50156">
    <property type="entry name" value="PDZ domain-like"/>
    <property type="match status" value="1"/>
</dbReference>
<feature type="compositionally biased region" description="Low complexity" evidence="3">
    <location>
        <begin position="71"/>
        <end position="80"/>
    </location>
</feature>
<feature type="transmembrane region" description="Helical" evidence="4">
    <location>
        <begin position="84"/>
        <end position="105"/>
    </location>
</feature>
<dbReference type="PROSITE" id="PS50106">
    <property type="entry name" value="PDZ"/>
    <property type="match status" value="1"/>
</dbReference>
<dbReference type="EMBL" id="MBQD01000003">
    <property type="protein sequence ID" value="OCL37036.1"/>
    <property type="molecule type" value="Genomic_DNA"/>
</dbReference>
<dbReference type="GO" id="GO:0006508">
    <property type="term" value="P:proteolysis"/>
    <property type="evidence" value="ECO:0007669"/>
    <property type="project" value="UniProtKB-KW"/>
</dbReference>